<dbReference type="CDD" id="cd00167">
    <property type="entry name" value="SANT"/>
    <property type="match status" value="1"/>
</dbReference>
<dbReference type="InterPro" id="IPR036431">
    <property type="entry name" value="ARID_dom_sf"/>
</dbReference>
<feature type="region of interest" description="Disordered" evidence="1">
    <location>
        <begin position="646"/>
        <end position="666"/>
    </location>
</feature>
<dbReference type="EMBL" id="OZ019901">
    <property type="protein sequence ID" value="CAK9237758.1"/>
    <property type="molecule type" value="Genomic_DNA"/>
</dbReference>
<evidence type="ECO:0000256" key="1">
    <source>
        <dbReference type="SAM" id="MobiDB-lite"/>
    </source>
</evidence>
<dbReference type="Proteomes" id="UP001497512">
    <property type="component" value="Chromosome 9"/>
</dbReference>
<dbReference type="InterPro" id="IPR001606">
    <property type="entry name" value="ARID_dom"/>
</dbReference>
<feature type="compositionally biased region" description="Acidic residues" evidence="1">
    <location>
        <begin position="646"/>
        <end position="665"/>
    </location>
</feature>
<dbReference type="SUPFAM" id="SSF46774">
    <property type="entry name" value="ARID-like"/>
    <property type="match status" value="1"/>
</dbReference>
<dbReference type="SMART" id="SM00717">
    <property type="entry name" value="SANT"/>
    <property type="match status" value="1"/>
</dbReference>
<dbReference type="InterPro" id="IPR001005">
    <property type="entry name" value="SANT/Myb"/>
</dbReference>
<sequence>MSSQCKRPLEHSVSSQPIKHLCHPAVEEQASTGDASTTIYKIQRPDLQSARRSGSGMPEADGEVGCKEAWHNDLQVHTVHEALQDSVGCYTTAREASAFLQLQETPPDREPNLPRRQLNSSALVRSVQPSLVEEWHPKQVIERAADCRKFEIQAEKLGMMHDNTVEHDREVNWSSGTEEGCLDSTACLQTIKKTLEAWLLNGGRPVLVHMGDKEVNVLTLYTWVNIMGGYKKVTDSGSWDTISDCLGLSRNCGPSVKLVYAKYFMTHATKMSLGLQAPADSVKPSAPQNFELALQAQRKEANEEPSDEFVGSQLPCSNEVNQAGLNHIRSSLPEQNWGGQMPLHEKSLDRMVGWIKEIAVNLHTSQHYEGGLPCQEQSFQSLAGRVRSALWMRREEFWTADGVIQAGQLPAPSVYYEDPVQAEPQAKEQLQTTLEQLAHYGSQAPFPDHQPHSKRVPIGLDFQAHVLPWRSQDKTCYSAESRQEESRDDDDTPSSDEESYDFTKWLGSKMWPLSGCKRVVNKFRDGHGRQASCLCHVPGSRECVRLHIETEHQKLFGEIGETFERWGFDQMGECVATQWTKKEERTFKAIVRLNPPSQNKNFWDELPSVFPNRSTSELVSYYFNVFMLRRRALQNRVSGARIDSDDDETELFNSGSDEDSSDDSFCEDHAREELRYPYEVNLDQRKAPCLQSSSRQQESSFTHSTVTGSALHFHSLVDDDDNADSSQEHFLRHGDSKVFHLDAEWKGKYHAAEEESPSQGELSLPWEHPHWANTAYPSMQSADTVTPIQSALTEGQAVNQSHPSYAEIWREPVIEISPTLERGKLLSTEGMIAELFGDE</sequence>
<dbReference type="CDD" id="cd16100">
    <property type="entry name" value="ARID"/>
    <property type="match status" value="1"/>
</dbReference>
<evidence type="ECO:0000313" key="4">
    <source>
        <dbReference type="Proteomes" id="UP001497512"/>
    </source>
</evidence>
<feature type="compositionally biased region" description="Acidic residues" evidence="1">
    <location>
        <begin position="486"/>
        <end position="499"/>
    </location>
</feature>
<evidence type="ECO:0000259" key="2">
    <source>
        <dbReference type="PROSITE" id="PS51011"/>
    </source>
</evidence>
<reference evidence="3" key="1">
    <citation type="submission" date="2024-02" db="EMBL/GenBank/DDBJ databases">
        <authorList>
            <consortium name="ELIXIR-Norway"/>
            <consortium name="Elixir Norway"/>
        </authorList>
    </citation>
    <scope>NUCLEOTIDE SEQUENCE</scope>
</reference>
<dbReference type="Gene3D" id="1.10.150.60">
    <property type="entry name" value="ARID DNA-binding domain"/>
    <property type="match status" value="1"/>
</dbReference>
<evidence type="ECO:0000313" key="3">
    <source>
        <dbReference type="EMBL" id="CAK9237758.1"/>
    </source>
</evidence>
<dbReference type="PANTHER" id="PTHR46872:SF10">
    <property type="entry name" value="MYB-LIKE DOMAIN-CONTAINING PROTEIN"/>
    <property type="match status" value="1"/>
</dbReference>
<dbReference type="Pfam" id="PF01388">
    <property type="entry name" value="ARID"/>
    <property type="match status" value="1"/>
</dbReference>
<keyword evidence="4" id="KW-1185">Reference proteome</keyword>
<accession>A0ABP0V659</accession>
<dbReference type="PROSITE" id="PS51011">
    <property type="entry name" value="ARID"/>
    <property type="match status" value="1"/>
</dbReference>
<dbReference type="PANTHER" id="PTHR46872">
    <property type="entry name" value="DNA BINDING PROTEIN"/>
    <property type="match status" value="1"/>
</dbReference>
<protein>
    <recommendedName>
        <fullName evidence="2">ARID domain-containing protein</fullName>
    </recommendedName>
</protein>
<name>A0ABP0V659_9BRYO</name>
<feature type="domain" description="ARID" evidence="2">
    <location>
        <begin position="175"/>
        <end position="272"/>
    </location>
</feature>
<proteinExistence type="predicted"/>
<feature type="region of interest" description="Disordered" evidence="1">
    <location>
        <begin position="477"/>
        <end position="499"/>
    </location>
</feature>
<gene>
    <name evidence="3" type="ORF">CSSPTR1EN2_LOCUS23863</name>
</gene>
<organism evidence="3 4">
    <name type="scientific">Sphagnum troendelagicum</name>
    <dbReference type="NCBI Taxonomy" id="128251"/>
    <lineage>
        <taxon>Eukaryota</taxon>
        <taxon>Viridiplantae</taxon>
        <taxon>Streptophyta</taxon>
        <taxon>Embryophyta</taxon>
        <taxon>Bryophyta</taxon>
        <taxon>Sphagnophytina</taxon>
        <taxon>Sphagnopsida</taxon>
        <taxon>Sphagnales</taxon>
        <taxon>Sphagnaceae</taxon>
        <taxon>Sphagnum</taxon>
    </lineage>
</organism>